<dbReference type="Pfam" id="PF08850">
    <property type="entry name" value="DUF1820"/>
    <property type="match status" value="1"/>
</dbReference>
<dbReference type="STRING" id="867345.SAMN05421693_13612"/>
<dbReference type="OrthoDB" id="5641137at2"/>
<keyword evidence="2" id="KW-1185">Reference proteome</keyword>
<dbReference type="AlphaFoldDB" id="A0A1H9GFR2"/>
<dbReference type="InterPro" id="IPR014949">
    <property type="entry name" value="DUF1820"/>
</dbReference>
<proteinExistence type="predicted"/>
<dbReference type="Proteomes" id="UP000199496">
    <property type="component" value="Unassembled WGS sequence"/>
</dbReference>
<evidence type="ECO:0000313" key="2">
    <source>
        <dbReference type="Proteomes" id="UP000199496"/>
    </source>
</evidence>
<dbReference type="PIRSF" id="PIRSF028538">
    <property type="entry name" value="DUF1820"/>
    <property type="match status" value="1"/>
</dbReference>
<name>A0A1H9GFR2_9GAMM</name>
<sequence length="113" mass="12640">MASSKHIYRVCFINQGKVYEVFARQVYQSEMYGFVVVEELIFGERSAIVVDPGEEKLKTEFASVTRSLIPMHAIIRIDEVEKEGVAKISELGANVTAFPASYLPQGTPPRQDS</sequence>
<evidence type="ECO:0000313" key="1">
    <source>
        <dbReference type="EMBL" id="SEQ48924.1"/>
    </source>
</evidence>
<accession>A0A1H9GFR2</accession>
<protein>
    <recommendedName>
        <fullName evidence="3">DUF1820 family protein</fullName>
    </recommendedName>
</protein>
<dbReference type="EMBL" id="FOFO01000036">
    <property type="protein sequence ID" value="SEQ48924.1"/>
    <property type="molecule type" value="Genomic_DNA"/>
</dbReference>
<gene>
    <name evidence="1" type="ORF">SAMN05421693_13612</name>
</gene>
<reference evidence="1 2" key="1">
    <citation type="submission" date="2016-10" db="EMBL/GenBank/DDBJ databases">
        <authorList>
            <person name="de Groot N.N."/>
        </authorList>
    </citation>
    <scope>NUCLEOTIDE SEQUENCE [LARGE SCALE GENOMIC DNA]</scope>
    <source>
        <strain evidence="1 2">B7-7</strain>
    </source>
</reference>
<evidence type="ECO:0008006" key="3">
    <source>
        <dbReference type="Google" id="ProtNLM"/>
    </source>
</evidence>
<dbReference type="RefSeq" id="WP_090209416.1">
    <property type="nucleotide sequence ID" value="NZ_FOFO01000036.1"/>
</dbReference>
<organism evidence="1 2">
    <name type="scientific">Ectothiorhodospira magna</name>
    <dbReference type="NCBI Taxonomy" id="867345"/>
    <lineage>
        <taxon>Bacteria</taxon>
        <taxon>Pseudomonadati</taxon>
        <taxon>Pseudomonadota</taxon>
        <taxon>Gammaproteobacteria</taxon>
        <taxon>Chromatiales</taxon>
        <taxon>Ectothiorhodospiraceae</taxon>
        <taxon>Ectothiorhodospira</taxon>
    </lineage>
</organism>